<dbReference type="InterPro" id="IPR027417">
    <property type="entry name" value="P-loop_NTPase"/>
</dbReference>
<keyword evidence="2 3" id="KW-0040">ANK repeat</keyword>
<dbReference type="PROSITE" id="PS50088">
    <property type="entry name" value="ANK_REPEAT"/>
    <property type="match status" value="12"/>
</dbReference>
<dbReference type="Pfam" id="PF22939">
    <property type="entry name" value="WHD_GPIID"/>
    <property type="match status" value="1"/>
</dbReference>
<accession>A0A8H4ULG6</accession>
<keyword evidence="7" id="KW-1185">Reference proteome</keyword>
<dbReference type="SMART" id="SM00248">
    <property type="entry name" value="ANK"/>
    <property type="match status" value="25"/>
</dbReference>
<dbReference type="PROSITE" id="PS50297">
    <property type="entry name" value="ANK_REP_REGION"/>
    <property type="match status" value="7"/>
</dbReference>
<sequence length="2077" mass="228072">MSSSQGDIVAVDNDVDVEVIGRDDVSNYNPGQILPEPPETIQRIRSWLQPTSYDIVGGEYRKHLVSHVAGTGDWVTSTAEYQQWLTSDQRGLLWIKGIPGSGKSVMAANLISELARSNPGCPVLFFFFRQIIEANHEPRALLRDWMEQVLDYSPPLQQQLVNTYLKVNRSIDSLSMEDMFKDLRMAFAGLPGKVFCVADALDEMDQGNDTFLEALGSLGQWRPEKVKVLVTSRPVPSVEAPLRRVPCLSLRLLEDLVDADISTYVQYTLSNSTIPPGEWQTIIDAVPGRANGLFLYGKLAMDAFLDPDADTNRVLSQLPADLNVLYTDLLQDHARRSGVSVKIQRLILQAVTHASRPLRLLELAEMIKVHSPDGAKRDLKTTKDLIRTACGPLLEILADETVSVIHHSFTEYLKGTTRSGNGSGYPILRMGPTHAQLALACLRYLQSGCLDDIKIKEGYDVDYSMANKRKSGIDIQLRLKHPFFEYSSKWHYHAKRSDAAGHDQTEVNAEIGRMLGHDRNFKAVLEVEYPASIRDLTQLHFAARAGLLSYTKHLLAQDDTDVHSNGAEKGSPTPLWFAASNGHADIVRELIAAGANPDQEDPIDGLKLLHTAALKNYHEVIKVLLEAGVYPLTGKAEESTGRRCGNAARTKGHTPIMIACTHGHLEAVEAFLPFIKDMQTVHRTLAWAAMKGRPEVVARILRHPNVDVDTKVGGNTPLFLACGSTDVETVAILIEAGADPNAECEDVDDEFLSLGRDLFPWMNVETSKWSCLHALCGLGRNQRYGGHKDPDTLKAMFELLVEAGADIDKRTPLGQTALHGAVTSSVFTRLLLDAGADANATDSSGAAPIHKAQKMDTIVLLLEQGRANIDLEDANGVTPLLARLDSSNKYPIFKLLEYGPNCNVVDHNGNGPLHIALKQWKHDSTVVKALLDGGAGPNQRNRDGLTPVLSMRGCCSGDVLDLLLDAGADINAKDRAGQTLLYPLLSLNSYSSSGRDCNQDLKDLINRGASTSVRDNKGRTLLHEAVKSHDCNPHQEPEVSRFDFLVSLGLDIHAVDYDGNSLLHEFASRDRSSGAKDISFWKHLLEIGLDVEQKNYAGRTPLHILCTANTGKEHFKRGDFMPVHFLIARTKKLDVADNEGMTPLHVAVTHGQRYVKLLVDAGSNPAAVTHKGLTPLHLAVVSRESNTIGILLDALRKLGGQISAVTNRSSPLEDSGNLPLVEPTVSPKAVSGVNAETFTVGAGGDTPLFYACRSGRPESVAVLLEAGADPRISKVWQACVEFQPHDHTDRLEEIVRLVIEHGADITELDGDEWCDSFIWKAYENNQDYTAACLKNARDQYNSDPDKDGYQGMIATFFERRQRATKDASVQIVQDLDDSDEPGHSCRNIFQHFMARREYYLVEELARRGVNFLPWAKENTASNLGDLVKDGFADLLEKIGTIVTKSALENGDHHAFGDDTQPGLWYAKRDRSQDQHSGCDPVPFIVDAVRRHLPNMGVVRLLVETFRVDMNESLYKMKAVDDGYKASPTETALHYVARGICWWHAHQALPYLLNAGADQSIRNEHGQTPLHVALGGTSGHAGAFSRETARTLIEAGADTNAVDAEGHSCLAFAQDDVDMIKLLKAHGATVTADAIFAAIDAGNVETLKEFICGGVDANMRCSKPDGIGHKNKGVLGCRGYRLAWIFADKLEKHEQYPLYHAGMLLSSHKSLKAGDVHELELGFQLVQVLLDHDADPFAKSLVQKDKFKSPSAPRATDRGMDTPSIEVPEGYEECTVLHVLLLQGKLVDNFLGLSSLDVNHRDAQGRTLLHAACQSGNGPDCVLGSHKKISDEIERVTVFQRLVFLGAELSAKDNFGRNALHYMICDNEGNSFDGFKDSLNYVLKEAPGLIHQADCDGKTPLHYALARVANRKSPRLAELLLSAGADPLAITENGDNALHILARRLDTKTLRDFFKALAGRGVDVNERNKQGETPLFAFCAHNKTAWRSDRWCDSDKDEDDAVEHAVPLLQKLGADVFARDVKGRGLLHVAASGAVGLFKALMEIGLDAMLEDEAQQTAIDVAAACKNKRVLELFEKKN</sequence>
<protein>
    <recommendedName>
        <fullName evidence="8">NACHT domain-containing protein</fullName>
    </recommendedName>
</protein>
<evidence type="ECO:0000256" key="2">
    <source>
        <dbReference type="ARBA" id="ARBA00023043"/>
    </source>
</evidence>
<feature type="repeat" description="ANK" evidence="3">
    <location>
        <begin position="570"/>
        <end position="602"/>
    </location>
</feature>
<feature type="repeat" description="ANK" evidence="3">
    <location>
        <begin position="808"/>
        <end position="843"/>
    </location>
</feature>
<comment type="caution">
    <text evidence="6">The sequence shown here is derived from an EMBL/GenBank/DDBJ whole genome shotgun (WGS) entry which is preliminary data.</text>
</comment>
<dbReference type="Pfam" id="PF24883">
    <property type="entry name" value="NPHP3_N"/>
    <property type="match status" value="1"/>
</dbReference>
<dbReference type="InterPro" id="IPR002110">
    <property type="entry name" value="Ankyrin_rpt"/>
</dbReference>
<dbReference type="Gene3D" id="3.40.50.300">
    <property type="entry name" value="P-loop containing nucleotide triphosphate hydrolases"/>
    <property type="match status" value="1"/>
</dbReference>
<keyword evidence="1" id="KW-0677">Repeat</keyword>
<feature type="repeat" description="ANK" evidence="3">
    <location>
        <begin position="943"/>
        <end position="975"/>
    </location>
</feature>
<evidence type="ECO:0000259" key="5">
    <source>
        <dbReference type="Pfam" id="PF24883"/>
    </source>
</evidence>
<feature type="repeat" description="ANK" evidence="3">
    <location>
        <begin position="713"/>
        <end position="745"/>
    </location>
</feature>
<dbReference type="SUPFAM" id="SSF48403">
    <property type="entry name" value="Ankyrin repeat"/>
    <property type="match status" value="4"/>
</dbReference>
<dbReference type="InterPro" id="IPR056884">
    <property type="entry name" value="NPHP3-like_N"/>
</dbReference>
<dbReference type="PANTHER" id="PTHR24198">
    <property type="entry name" value="ANKYRIN REPEAT AND PROTEIN KINASE DOMAIN-CONTAINING PROTEIN"/>
    <property type="match status" value="1"/>
</dbReference>
<reference evidence="6" key="2">
    <citation type="submission" date="2020-05" db="EMBL/GenBank/DDBJ databases">
        <authorList>
            <person name="Kim H.-S."/>
            <person name="Proctor R.H."/>
            <person name="Brown D.W."/>
        </authorList>
    </citation>
    <scope>NUCLEOTIDE SEQUENCE</scope>
    <source>
        <strain evidence="6">NRRL 22465</strain>
    </source>
</reference>
<feature type="repeat" description="ANK" evidence="3">
    <location>
        <begin position="908"/>
        <end position="942"/>
    </location>
</feature>
<dbReference type="Gene3D" id="1.25.40.20">
    <property type="entry name" value="Ankyrin repeat-containing domain"/>
    <property type="match status" value="9"/>
</dbReference>
<feature type="domain" description="GPI inositol-deacylase winged helix" evidence="4">
    <location>
        <begin position="343"/>
        <end position="415"/>
    </location>
</feature>
<feature type="domain" description="Nephrocystin 3-like N-terminal" evidence="5">
    <location>
        <begin position="70"/>
        <end position="233"/>
    </location>
</feature>
<dbReference type="InterPro" id="IPR054471">
    <property type="entry name" value="GPIID_WHD"/>
</dbReference>
<feature type="repeat" description="ANK" evidence="3">
    <location>
        <begin position="1895"/>
        <end position="1931"/>
    </location>
</feature>
<dbReference type="OrthoDB" id="21416at2759"/>
<dbReference type="PANTHER" id="PTHR24198:SF165">
    <property type="entry name" value="ANKYRIN REPEAT-CONTAINING PROTEIN-RELATED"/>
    <property type="match status" value="1"/>
</dbReference>
<evidence type="ECO:0000256" key="1">
    <source>
        <dbReference type="ARBA" id="ARBA00022737"/>
    </source>
</evidence>
<dbReference type="SUPFAM" id="SSF52540">
    <property type="entry name" value="P-loop containing nucleoside triphosphate hydrolases"/>
    <property type="match status" value="1"/>
</dbReference>
<feature type="repeat" description="ANK" evidence="3">
    <location>
        <begin position="1564"/>
        <end position="1603"/>
    </location>
</feature>
<dbReference type="EMBL" id="JABEYC010000315">
    <property type="protein sequence ID" value="KAF4979184.1"/>
    <property type="molecule type" value="Genomic_DNA"/>
</dbReference>
<gene>
    <name evidence="6" type="ORF">FZEAL_4557</name>
</gene>
<dbReference type="PRINTS" id="PR01415">
    <property type="entry name" value="ANKYRIN"/>
</dbReference>
<dbReference type="InterPro" id="IPR036770">
    <property type="entry name" value="Ankyrin_rpt-contain_sf"/>
</dbReference>
<dbReference type="Pfam" id="PF00023">
    <property type="entry name" value="Ank"/>
    <property type="match status" value="3"/>
</dbReference>
<evidence type="ECO:0000256" key="3">
    <source>
        <dbReference type="PROSITE-ProRule" id="PRU00023"/>
    </source>
</evidence>
<feature type="repeat" description="ANK" evidence="3">
    <location>
        <begin position="1932"/>
        <end position="1968"/>
    </location>
</feature>
<feature type="repeat" description="ANK" evidence="3">
    <location>
        <begin position="1243"/>
        <end position="1275"/>
    </location>
</feature>
<feature type="repeat" description="ANK" evidence="3">
    <location>
        <begin position="1171"/>
        <end position="1207"/>
    </location>
</feature>
<evidence type="ECO:0000313" key="7">
    <source>
        <dbReference type="Proteomes" id="UP000635477"/>
    </source>
</evidence>
<feature type="repeat" description="ANK" evidence="3">
    <location>
        <begin position="1139"/>
        <end position="1170"/>
    </location>
</feature>
<feature type="repeat" description="ANK" evidence="3">
    <location>
        <begin position="604"/>
        <end position="629"/>
    </location>
</feature>
<evidence type="ECO:0008006" key="8">
    <source>
        <dbReference type="Google" id="ProtNLM"/>
    </source>
</evidence>
<evidence type="ECO:0000313" key="6">
    <source>
        <dbReference type="EMBL" id="KAF4979184.1"/>
    </source>
</evidence>
<evidence type="ECO:0000259" key="4">
    <source>
        <dbReference type="Pfam" id="PF22939"/>
    </source>
</evidence>
<proteinExistence type="predicted"/>
<reference evidence="6" key="1">
    <citation type="journal article" date="2020" name="BMC Genomics">
        <title>Correction to: Identification and distribution of gene clusters required for synthesis of sphingolipid metabolism inhibitors in diverse species of the filamentous fungus Fusarium.</title>
        <authorList>
            <person name="Kim H.S."/>
            <person name="Lohmar J.M."/>
            <person name="Busman M."/>
            <person name="Brown D.W."/>
            <person name="Naumann T.A."/>
            <person name="Divon H.H."/>
            <person name="Lysoe E."/>
            <person name="Uhlig S."/>
            <person name="Proctor R.H."/>
        </authorList>
    </citation>
    <scope>NUCLEOTIDE SEQUENCE</scope>
    <source>
        <strain evidence="6">NRRL 22465</strain>
    </source>
</reference>
<dbReference type="Proteomes" id="UP000635477">
    <property type="component" value="Unassembled WGS sequence"/>
</dbReference>
<dbReference type="Pfam" id="PF12796">
    <property type="entry name" value="Ank_2"/>
    <property type="match status" value="4"/>
</dbReference>
<organism evidence="6 7">
    <name type="scientific">Fusarium zealandicum</name>
    <dbReference type="NCBI Taxonomy" id="1053134"/>
    <lineage>
        <taxon>Eukaryota</taxon>
        <taxon>Fungi</taxon>
        <taxon>Dikarya</taxon>
        <taxon>Ascomycota</taxon>
        <taxon>Pezizomycotina</taxon>
        <taxon>Sordariomycetes</taxon>
        <taxon>Hypocreomycetidae</taxon>
        <taxon>Hypocreales</taxon>
        <taxon>Nectriaceae</taxon>
        <taxon>Fusarium</taxon>
        <taxon>Fusarium staphyleae species complex</taxon>
    </lineage>
</organism>
<name>A0A8H4ULG6_9HYPO</name>